<name>A0ABT1Y480_9FIRM</name>
<dbReference type="Proteomes" id="UP001524944">
    <property type="component" value="Unassembled WGS sequence"/>
</dbReference>
<accession>A0ABT1Y480</accession>
<dbReference type="RefSeq" id="WP_257913268.1">
    <property type="nucleotide sequence ID" value="NZ_JANPWE010000004.1"/>
</dbReference>
<reference evidence="1 2" key="1">
    <citation type="submission" date="2022-08" db="EMBL/GenBank/DDBJ databases">
        <title>Proteogenomics of the novel Dehalobacterium formicoaceticum strain EZ94 highlights a key role of methyltransferases during anaerobic dichloromethane degradation.</title>
        <authorList>
            <person name="Wasmund K."/>
        </authorList>
    </citation>
    <scope>NUCLEOTIDE SEQUENCE [LARGE SCALE GENOMIC DNA]</scope>
    <source>
        <strain evidence="1 2">EZ94</strain>
    </source>
</reference>
<organism evidence="1 2">
    <name type="scientific">Dehalobacterium formicoaceticum</name>
    <dbReference type="NCBI Taxonomy" id="51515"/>
    <lineage>
        <taxon>Bacteria</taxon>
        <taxon>Bacillati</taxon>
        <taxon>Bacillota</taxon>
        <taxon>Clostridia</taxon>
        <taxon>Eubacteriales</taxon>
        <taxon>Peptococcaceae</taxon>
        <taxon>Dehalobacterium</taxon>
    </lineage>
</organism>
<gene>
    <name evidence="1" type="ORF">NVS47_09245</name>
</gene>
<sequence length="57" mass="6533">MKRDITIDEYEDEKTTPVPDHFTVLAFDPRELGESDSTLEPCTMAVMADDHRFSLIC</sequence>
<evidence type="ECO:0000313" key="1">
    <source>
        <dbReference type="EMBL" id="MCR6545690.1"/>
    </source>
</evidence>
<keyword evidence="2" id="KW-1185">Reference proteome</keyword>
<protein>
    <submittedName>
        <fullName evidence="1">Uncharacterized protein</fullName>
    </submittedName>
</protein>
<evidence type="ECO:0000313" key="2">
    <source>
        <dbReference type="Proteomes" id="UP001524944"/>
    </source>
</evidence>
<dbReference type="EMBL" id="JANPWE010000004">
    <property type="protein sequence ID" value="MCR6545690.1"/>
    <property type="molecule type" value="Genomic_DNA"/>
</dbReference>
<comment type="caution">
    <text evidence="1">The sequence shown here is derived from an EMBL/GenBank/DDBJ whole genome shotgun (WGS) entry which is preliminary data.</text>
</comment>
<proteinExistence type="predicted"/>